<dbReference type="GO" id="GO:0016251">
    <property type="term" value="F:RNA polymerase II general transcription initiation factor activity"/>
    <property type="evidence" value="ECO:0007669"/>
    <property type="project" value="TreeGrafter"/>
</dbReference>
<dbReference type="PRINTS" id="PR01443">
    <property type="entry name" value="TFIID30KDSUB"/>
</dbReference>
<evidence type="ECO:0000256" key="5">
    <source>
        <dbReference type="ARBA" id="ARBA00025730"/>
    </source>
</evidence>
<dbReference type="InterPro" id="IPR003923">
    <property type="entry name" value="TAF10"/>
</dbReference>
<dbReference type="GO" id="GO:0006367">
    <property type="term" value="P:transcription initiation at RNA polymerase II promoter"/>
    <property type="evidence" value="ECO:0007669"/>
    <property type="project" value="TreeGrafter"/>
</dbReference>
<dbReference type="OrthoDB" id="154356at2759"/>
<evidence type="ECO:0000256" key="2">
    <source>
        <dbReference type="ARBA" id="ARBA00023015"/>
    </source>
</evidence>
<gene>
    <name evidence="6" type="ORF">E3P99_01362</name>
</gene>
<dbReference type="GO" id="GO:0005669">
    <property type="term" value="C:transcription factor TFIID complex"/>
    <property type="evidence" value="ECO:0007669"/>
    <property type="project" value="TreeGrafter"/>
</dbReference>
<evidence type="ECO:0000256" key="4">
    <source>
        <dbReference type="ARBA" id="ARBA00023242"/>
    </source>
</evidence>
<dbReference type="PANTHER" id="PTHR21242">
    <property type="entry name" value="TRANSCRIPTION INITIATION FACTOR TFIID SUBUNIT 10"/>
    <property type="match status" value="1"/>
</dbReference>
<keyword evidence="4" id="KW-0539">Nucleus</keyword>
<dbReference type="PANTHER" id="PTHR21242:SF0">
    <property type="entry name" value="TRANSCRIPTION INITIATION FACTOR TFIID SUBUNIT 10"/>
    <property type="match status" value="1"/>
</dbReference>
<evidence type="ECO:0000256" key="3">
    <source>
        <dbReference type="ARBA" id="ARBA00023163"/>
    </source>
</evidence>
<keyword evidence="3" id="KW-0804">Transcription</keyword>
<proteinExistence type="inferred from homology"/>
<evidence type="ECO:0008006" key="8">
    <source>
        <dbReference type="Google" id="ProtNLM"/>
    </source>
</evidence>
<dbReference type="PIRSF" id="PIRSF017246">
    <property type="entry name" value="TFIID_TAF10"/>
    <property type="match status" value="1"/>
</dbReference>
<protein>
    <recommendedName>
        <fullName evidence="8">Transcription initiation factor TFIID subunit 10</fullName>
    </recommendedName>
</protein>
<dbReference type="AlphaFoldDB" id="A0A4T0FT21"/>
<keyword evidence="2" id="KW-0805">Transcription regulation</keyword>
<evidence type="ECO:0000313" key="6">
    <source>
        <dbReference type="EMBL" id="TIA90834.1"/>
    </source>
</evidence>
<accession>A0A4T0FT21</accession>
<dbReference type="Proteomes" id="UP000310189">
    <property type="component" value="Unassembled WGS sequence"/>
</dbReference>
<dbReference type="GO" id="GO:0000124">
    <property type="term" value="C:SAGA complex"/>
    <property type="evidence" value="ECO:0007669"/>
    <property type="project" value="TreeGrafter"/>
</dbReference>
<comment type="caution">
    <text evidence="6">The sequence shown here is derived from an EMBL/GenBank/DDBJ whole genome shotgun (WGS) entry which is preliminary data.</text>
</comment>
<evidence type="ECO:0000313" key="7">
    <source>
        <dbReference type="Proteomes" id="UP000310189"/>
    </source>
</evidence>
<dbReference type="Pfam" id="PF03540">
    <property type="entry name" value="TAF10"/>
    <property type="match status" value="1"/>
</dbReference>
<dbReference type="EMBL" id="SPNW01000016">
    <property type="protein sequence ID" value="TIA90834.1"/>
    <property type="molecule type" value="Genomic_DNA"/>
</dbReference>
<sequence length="128" mass="14265">MSSSQETKETKKTEAQAKHDTKLTDFLKLLEANEPLIPDQVVDHYLNKAGFECNDERLKRLFSLASQKFISDISNDAYQYARIRTSAGPGGRGRPTGTSKSKTVLTSDDLTAALSDYGINARKPDYYI</sequence>
<comment type="subcellular location">
    <subcellularLocation>
        <location evidence="1">Nucleus</location>
    </subcellularLocation>
</comment>
<evidence type="ECO:0000256" key="1">
    <source>
        <dbReference type="ARBA" id="ARBA00004123"/>
    </source>
</evidence>
<organism evidence="6 7">
    <name type="scientific">Wallemia hederae</name>
    <dbReference type="NCBI Taxonomy" id="1540922"/>
    <lineage>
        <taxon>Eukaryota</taxon>
        <taxon>Fungi</taxon>
        <taxon>Dikarya</taxon>
        <taxon>Basidiomycota</taxon>
        <taxon>Wallemiomycotina</taxon>
        <taxon>Wallemiomycetes</taxon>
        <taxon>Wallemiales</taxon>
        <taxon>Wallemiaceae</taxon>
        <taxon>Wallemia</taxon>
    </lineage>
</organism>
<name>A0A4T0FT21_9BASI</name>
<reference evidence="6 7" key="1">
    <citation type="submission" date="2019-03" db="EMBL/GenBank/DDBJ databases">
        <title>Sequencing 23 genomes of Wallemia ichthyophaga.</title>
        <authorList>
            <person name="Gostincar C."/>
        </authorList>
    </citation>
    <scope>NUCLEOTIDE SEQUENCE [LARGE SCALE GENOMIC DNA]</scope>
    <source>
        <strain evidence="6 7">EXF-5753</strain>
    </source>
</reference>
<dbReference type="CDD" id="cd07982">
    <property type="entry name" value="HFD_TAF10"/>
    <property type="match status" value="1"/>
</dbReference>
<dbReference type="GO" id="GO:1990841">
    <property type="term" value="F:promoter-specific chromatin binding"/>
    <property type="evidence" value="ECO:0007669"/>
    <property type="project" value="TreeGrafter"/>
</dbReference>
<keyword evidence="7" id="KW-1185">Reference proteome</keyword>
<comment type="similarity">
    <text evidence="5">Belongs to the TAF10 family.</text>
</comment>